<dbReference type="Proteomes" id="UP000620104">
    <property type="component" value="Unassembled WGS sequence"/>
</dbReference>
<dbReference type="AlphaFoldDB" id="A0A8H3YGT4"/>
<comment type="caution">
    <text evidence="2">The sequence shown here is derived from an EMBL/GenBank/DDBJ whole genome shotgun (WGS) entry which is preliminary data.</text>
</comment>
<keyword evidence="3" id="KW-1185">Reference proteome</keyword>
<sequence>MSQAQPAQAPPINTDDASQRQGSPAFSSLFFSLSFGPPTGPSFRFTEEGSNGAISKKATVLADTISTAAKGR</sequence>
<name>A0A8H3YGT4_9TREE</name>
<gene>
    <name evidence="2" type="ORF">NliqN6_3939</name>
</gene>
<proteinExistence type="predicted"/>
<evidence type="ECO:0000313" key="3">
    <source>
        <dbReference type="Proteomes" id="UP000620104"/>
    </source>
</evidence>
<evidence type="ECO:0000256" key="1">
    <source>
        <dbReference type="SAM" id="MobiDB-lite"/>
    </source>
</evidence>
<accession>A0A8H3YGT4</accession>
<evidence type="ECO:0000313" key="2">
    <source>
        <dbReference type="EMBL" id="GHJ87537.1"/>
    </source>
</evidence>
<organism evidence="2 3">
    <name type="scientific">Naganishia liquefaciens</name>
    <dbReference type="NCBI Taxonomy" id="104408"/>
    <lineage>
        <taxon>Eukaryota</taxon>
        <taxon>Fungi</taxon>
        <taxon>Dikarya</taxon>
        <taxon>Basidiomycota</taxon>
        <taxon>Agaricomycotina</taxon>
        <taxon>Tremellomycetes</taxon>
        <taxon>Filobasidiales</taxon>
        <taxon>Filobasidiaceae</taxon>
        <taxon>Naganishia</taxon>
    </lineage>
</organism>
<protein>
    <submittedName>
        <fullName evidence="2">Uncharacterized protein</fullName>
    </submittedName>
</protein>
<feature type="region of interest" description="Disordered" evidence="1">
    <location>
        <begin position="1"/>
        <end position="23"/>
    </location>
</feature>
<reference evidence="2" key="1">
    <citation type="submission" date="2020-07" db="EMBL/GenBank/DDBJ databases">
        <title>Draft Genome Sequence of a Deep-Sea Yeast, Naganishia (Cryptococcus) liquefaciens strain N6.</title>
        <authorList>
            <person name="Han Y.W."/>
            <person name="Kajitani R."/>
            <person name="Morimoto H."/>
            <person name="Parhat M."/>
            <person name="Tsubouchi H."/>
            <person name="Bakenova O."/>
            <person name="Ogata M."/>
            <person name="Argunhan B."/>
            <person name="Aoki R."/>
            <person name="Kajiwara S."/>
            <person name="Itoh T."/>
            <person name="Iwasaki H."/>
        </authorList>
    </citation>
    <scope>NUCLEOTIDE SEQUENCE</scope>
    <source>
        <strain evidence="2">N6</strain>
    </source>
</reference>
<dbReference type="EMBL" id="BLZA01000023">
    <property type="protein sequence ID" value="GHJ87537.1"/>
    <property type="molecule type" value="Genomic_DNA"/>
</dbReference>